<reference evidence="1" key="1">
    <citation type="submission" date="2019-06" db="EMBL/GenBank/DDBJ databases">
        <authorList>
            <person name="Murdoch R.W."/>
            <person name="Fathepure B."/>
        </authorList>
    </citation>
    <scope>NUCLEOTIDE SEQUENCE</scope>
</reference>
<dbReference type="AlphaFoldDB" id="A0A5B8RHE5"/>
<protein>
    <submittedName>
        <fullName evidence="1">Uncharacterized protein</fullName>
    </submittedName>
</protein>
<sequence>MQNHAFWLFVLINIHNAFPKNRLKVEFISGIKIGGNGFGITVNHDGLITHFLSGLHGVYARVVKLNTLTNAVGAAAQNYHFLFIGYFALVFPFVG</sequence>
<gene>
    <name evidence="1" type="ORF">KBTEX_04451</name>
</gene>
<proteinExistence type="predicted"/>
<accession>A0A5B8RHE5</accession>
<dbReference type="EMBL" id="MN079784">
    <property type="protein sequence ID" value="QEA08081.1"/>
    <property type="molecule type" value="Genomic_DNA"/>
</dbReference>
<evidence type="ECO:0000313" key="1">
    <source>
        <dbReference type="EMBL" id="QEA08081.1"/>
    </source>
</evidence>
<name>A0A5B8RHE5_9ZZZZ</name>
<organism evidence="1">
    <name type="scientific">uncultured organism</name>
    <dbReference type="NCBI Taxonomy" id="155900"/>
    <lineage>
        <taxon>unclassified sequences</taxon>
        <taxon>environmental samples</taxon>
    </lineage>
</organism>